<dbReference type="Gramene" id="PAN14787">
    <property type="protein sequence ID" value="PAN14787"/>
    <property type="gene ID" value="PAHAL_2G444500"/>
</dbReference>
<dbReference type="PANTHER" id="PTHR21262:SF32">
    <property type="entry name" value="GTP DIPHOSPHOKINASE"/>
    <property type="match status" value="1"/>
</dbReference>
<dbReference type="InterPro" id="IPR043519">
    <property type="entry name" value="NT_sf"/>
</dbReference>
<dbReference type="SMART" id="SM00954">
    <property type="entry name" value="RelA_SpoT"/>
    <property type="match status" value="1"/>
</dbReference>
<evidence type="ECO:0000256" key="7">
    <source>
        <dbReference type="SAM" id="MobiDB-lite"/>
    </source>
</evidence>
<keyword evidence="4" id="KW-0346">Stress response</keyword>
<gene>
    <name evidence="9" type="ORF">PAHAL_2G444500</name>
</gene>
<dbReference type="CDD" id="cd00077">
    <property type="entry name" value="HDc"/>
    <property type="match status" value="1"/>
</dbReference>
<dbReference type="EC" id="2.7.6.5" evidence="2"/>
<feature type="compositionally biased region" description="Low complexity" evidence="7">
    <location>
        <begin position="80"/>
        <end position="90"/>
    </location>
</feature>
<evidence type="ECO:0000256" key="2">
    <source>
        <dbReference type="ARBA" id="ARBA00013251"/>
    </source>
</evidence>
<dbReference type="PANTHER" id="PTHR21262">
    <property type="entry name" value="GUANOSINE-3',5'-BIS DIPHOSPHATE 3'-PYROPHOSPHOHYDROLASE"/>
    <property type="match status" value="1"/>
</dbReference>
<dbReference type="Pfam" id="PF04607">
    <property type="entry name" value="RelA_SpoT"/>
    <property type="match status" value="1"/>
</dbReference>
<sequence length="614" mass="68326">MPPSITLPVKCRPHPRLAPQPPAAALELLAARGAPAAAELRAAYTRCRTPTYLSLSLSADPAKPRGMALSLSRSADSAEPRAPCRGSPSARRARAAVAAGGDEGGGGLPALIIAGALSQYAIFRDDLVRRAFAAAEAAHRGQVRASGDPYLEHCVETAALLAELGAGPAVVAAGLLHDTVDDAGLDYGFISEQFGADVADLVKGVSNLSHFSKLARRNDTASRMDEADRLRTVFLATEDARAVLIKLADRLHNMRTLNSLPRIKRQCFAKETLEIFAPLANQLGILNWKEQLENLCFKYLHTDKFDELSSNLLEFYNRDMITAATRRLEQALEVRGLSYYAVYGRHKSIYSIHCKMARKKLAMDEIYDIHGVRVIVENRSDCFAALELVHHLWPRIPGKFKDYISSPKTNGYQSLHTVVLTKEMLPLEIQIRTRGMHLQAEFGIAAHWRYKEGVRSCSSSVPEMVEWVRRVVTYQCETLHIDHPSSLAPDTSPSNIHTIRSHSDVCPFSYSKQCGHSGPVLVILLENEKMSVQELPQNSTILDLLMRSSKHPMPFRLRLNCQAVHNWNQELKMGDVLELVPSTPCKPGGYTREFQQMFDHRLDSRRLMPCKYMT</sequence>
<dbReference type="GO" id="GO:0005525">
    <property type="term" value="F:GTP binding"/>
    <property type="evidence" value="ECO:0007669"/>
    <property type="project" value="UniProtKB-KW"/>
</dbReference>
<dbReference type="GO" id="GO:0008728">
    <property type="term" value="F:GTP diphosphokinase activity"/>
    <property type="evidence" value="ECO:0007669"/>
    <property type="project" value="UniProtKB-EC"/>
</dbReference>
<protein>
    <recommendedName>
        <fullName evidence="2">GTP diphosphokinase</fullName>
        <ecNumber evidence="2">2.7.6.5</ecNumber>
    </recommendedName>
</protein>
<dbReference type="SUPFAM" id="SSF81301">
    <property type="entry name" value="Nucleotidyltransferase"/>
    <property type="match status" value="1"/>
</dbReference>
<dbReference type="Proteomes" id="UP000243499">
    <property type="component" value="Chromosome 2"/>
</dbReference>
<organism evidence="9">
    <name type="scientific">Panicum hallii</name>
    <dbReference type="NCBI Taxonomy" id="206008"/>
    <lineage>
        <taxon>Eukaryota</taxon>
        <taxon>Viridiplantae</taxon>
        <taxon>Streptophyta</taxon>
        <taxon>Embryophyta</taxon>
        <taxon>Tracheophyta</taxon>
        <taxon>Spermatophyta</taxon>
        <taxon>Magnoliopsida</taxon>
        <taxon>Liliopsida</taxon>
        <taxon>Poales</taxon>
        <taxon>Poaceae</taxon>
        <taxon>PACMAD clade</taxon>
        <taxon>Panicoideae</taxon>
        <taxon>Panicodae</taxon>
        <taxon>Paniceae</taxon>
        <taxon>Panicinae</taxon>
        <taxon>Panicum</taxon>
        <taxon>Panicum sect. Panicum</taxon>
    </lineage>
</organism>
<keyword evidence="5" id="KW-0342">GTP-binding</keyword>
<keyword evidence="3" id="KW-0808">Transferase</keyword>
<dbReference type="CDD" id="cd05399">
    <property type="entry name" value="NT_Rel-Spo_like"/>
    <property type="match status" value="1"/>
</dbReference>
<dbReference type="GO" id="GO:0015969">
    <property type="term" value="P:guanosine tetraphosphate metabolic process"/>
    <property type="evidence" value="ECO:0007669"/>
    <property type="project" value="InterPro"/>
</dbReference>
<dbReference type="SUPFAM" id="SSF109604">
    <property type="entry name" value="HD-domain/PDEase-like"/>
    <property type="match status" value="1"/>
</dbReference>
<dbReference type="InterPro" id="IPR003607">
    <property type="entry name" value="HD/PDEase_dom"/>
</dbReference>
<comment type="function">
    <text evidence="6">Probable ppGpp (guanosine 3'-diphosphate 5'-diphosphate) synthetase that may be involved in a rapid plant ppGpp-mediated response to pathogens and other stresses.</text>
</comment>
<evidence type="ECO:0000256" key="3">
    <source>
        <dbReference type="ARBA" id="ARBA00022777"/>
    </source>
</evidence>
<dbReference type="FunFam" id="1.10.3210.10:FF:000001">
    <property type="entry name" value="GTP pyrophosphokinase RelA"/>
    <property type="match status" value="1"/>
</dbReference>
<dbReference type="SMART" id="SM00471">
    <property type="entry name" value="HDc"/>
    <property type="match status" value="1"/>
</dbReference>
<dbReference type="EMBL" id="CM008047">
    <property type="protein sequence ID" value="PAN14787.1"/>
    <property type="molecule type" value="Genomic_DNA"/>
</dbReference>
<dbReference type="AlphaFoldDB" id="A0A2S3H3Z7"/>
<dbReference type="PROSITE" id="PS51831">
    <property type="entry name" value="HD"/>
    <property type="match status" value="1"/>
</dbReference>
<accession>A0A2S3H3Z7</accession>
<dbReference type="GO" id="GO:0009507">
    <property type="term" value="C:chloroplast"/>
    <property type="evidence" value="ECO:0007669"/>
    <property type="project" value="TreeGrafter"/>
</dbReference>
<evidence type="ECO:0000256" key="5">
    <source>
        <dbReference type="ARBA" id="ARBA00023134"/>
    </source>
</evidence>
<keyword evidence="5" id="KW-0547">Nucleotide-binding</keyword>
<evidence type="ECO:0000256" key="6">
    <source>
        <dbReference type="ARBA" id="ARBA00056217"/>
    </source>
</evidence>
<name>A0A2S3H3Z7_9POAL</name>
<feature type="region of interest" description="Disordered" evidence="7">
    <location>
        <begin position="60"/>
        <end position="90"/>
    </location>
</feature>
<evidence type="ECO:0000256" key="1">
    <source>
        <dbReference type="ARBA" id="ARBA00007476"/>
    </source>
</evidence>
<dbReference type="Pfam" id="PF13328">
    <property type="entry name" value="HD_4"/>
    <property type="match status" value="1"/>
</dbReference>
<feature type="domain" description="HD" evidence="8">
    <location>
        <begin position="150"/>
        <end position="254"/>
    </location>
</feature>
<dbReference type="InterPro" id="IPR007685">
    <property type="entry name" value="RelA_SpoT"/>
</dbReference>
<reference evidence="9" key="1">
    <citation type="submission" date="2018-04" db="EMBL/GenBank/DDBJ databases">
        <title>WGS assembly of Panicum hallii.</title>
        <authorList>
            <person name="Lovell J."/>
            <person name="Jenkins J."/>
            <person name="Lowry D."/>
            <person name="Mamidi S."/>
            <person name="Sreedasyam A."/>
            <person name="Weng X."/>
            <person name="Barry K."/>
            <person name="Bonette J."/>
            <person name="Campitelli B."/>
            <person name="Daum C."/>
            <person name="Gordon S."/>
            <person name="Gould B."/>
            <person name="Lipzen A."/>
            <person name="Macqueen A."/>
            <person name="Palacio-Mejia J."/>
            <person name="Plott C."/>
            <person name="Shakirov E."/>
            <person name="Shu S."/>
            <person name="Yoshinaga Y."/>
            <person name="Zane M."/>
            <person name="Rokhsar D."/>
            <person name="Grimwood J."/>
            <person name="Schmutz J."/>
            <person name="Juenger T."/>
        </authorList>
    </citation>
    <scope>NUCLEOTIDE SEQUENCE [LARGE SCALE GENOMIC DNA]</scope>
    <source>
        <strain evidence="9">FIL2</strain>
    </source>
</reference>
<evidence type="ECO:0000259" key="8">
    <source>
        <dbReference type="PROSITE" id="PS51831"/>
    </source>
</evidence>
<keyword evidence="3" id="KW-0418">Kinase</keyword>
<dbReference type="Gene3D" id="1.10.3210.10">
    <property type="entry name" value="Hypothetical protein af1432"/>
    <property type="match status" value="1"/>
</dbReference>
<dbReference type="InterPro" id="IPR006674">
    <property type="entry name" value="HD_domain"/>
</dbReference>
<dbReference type="FunFam" id="3.30.460.10:FF:000001">
    <property type="entry name" value="GTP pyrophosphokinase RelA"/>
    <property type="match status" value="1"/>
</dbReference>
<comment type="similarity">
    <text evidence="1">Belongs to the RelA/SpoT family.</text>
</comment>
<evidence type="ECO:0000256" key="4">
    <source>
        <dbReference type="ARBA" id="ARBA00023016"/>
    </source>
</evidence>
<proteinExistence type="inferred from homology"/>
<evidence type="ECO:0000313" key="9">
    <source>
        <dbReference type="EMBL" id="PAN14787.1"/>
    </source>
</evidence>
<dbReference type="Gene3D" id="3.30.460.10">
    <property type="entry name" value="Beta Polymerase, domain 2"/>
    <property type="match status" value="1"/>
</dbReference>